<dbReference type="InterPro" id="IPR006554">
    <property type="entry name" value="Helicase-like_DEXD_c2"/>
</dbReference>
<dbReference type="PANTHER" id="PTHR11472:SF34">
    <property type="entry name" value="REGULATOR OF TELOMERE ELONGATION HELICASE 1"/>
    <property type="match status" value="1"/>
</dbReference>
<keyword evidence="4" id="KW-0227">DNA damage</keyword>
<comment type="similarity">
    <text evidence="13">Belongs to the helicase family. DinG subfamily.</text>
</comment>
<dbReference type="Gene3D" id="1.10.275.30">
    <property type="match status" value="1"/>
</dbReference>
<dbReference type="Pfam" id="PF06733">
    <property type="entry name" value="DEAD_2"/>
    <property type="match status" value="1"/>
</dbReference>
<dbReference type="STRING" id="1529.SAMN04487885_1369"/>
<evidence type="ECO:0000256" key="5">
    <source>
        <dbReference type="ARBA" id="ARBA00022801"/>
    </source>
</evidence>
<dbReference type="InterPro" id="IPR045028">
    <property type="entry name" value="DinG/Rad3-like"/>
</dbReference>
<evidence type="ECO:0000259" key="14">
    <source>
        <dbReference type="PROSITE" id="PS51193"/>
    </source>
</evidence>
<dbReference type="SMART" id="SM00488">
    <property type="entry name" value="DEXDc2"/>
    <property type="match status" value="1"/>
</dbReference>
<keyword evidence="7" id="KW-0067">ATP-binding</keyword>
<dbReference type="InterPro" id="IPR010614">
    <property type="entry name" value="RAD3-like_helicase_DEAD"/>
</dbReference>
<evidence type="ECO:0000313" key="16">
    <source>
        <dbReference type="Proteomes" id="UP000182135"/>
    </source>
</evidence>
<evidence type="ECO:0000256" key="11">
    <source>
        <dbReference type="ARBA" id="ARBA00023204"/>
    </source>
</evidence>
<keyword evidence="8" id="KW-0408">Iron</keyword>
<evidence type="ECO:0000256" key="12">
    <source>
        <dbReference type="ARBA" id="ARBA00023235"/>
    </source>
</evidence>
<evidence type="ECO:0000256" key="4">
    <source>
        <dbReference type="ARBA" id="ARBA00022763"/>
    </source>
</evidence>
<evidence type="ECO:0000256" key="1">
    <source>
        <dbReference type="ARBA" id="ARBA00022485"/>
    </source>
</evidence>
<evidence type="ECO:0000256" key="9">
    <source>
        <dbReference type="ARBA" id="ARBA00023014"/>
    </source>
</evidence>
<dbReference type="RefSeq" id="WP_143081367.1">
    <property type="nucleotide sequence ID" value="NZ_BAAACD010000037.1"/>
</dbReference>
<dbReference type="GO" id="GO:0046872">
    <property type="term" value="F:metal ion binding"/>
    <property type="evidence" value="ECO:0007669"/>
    <property type="project" value="UniProtKB-KW"/>
</dbReference>
<keyword evidence="11" id="KW-0234">DNA repair</keyword>
<dbReference type="SMART" id="SM00491">
    <property type="entry name" value="HELICc2"/>
    <property type="match status" value="1"/>
</dbReference>
<evidence type="ECO:0000256" key="13">
    <source>
        <dbReference type="ARBA" id="ARBA00038058"/>
    </source>
</evidence>
<dbReference type="SMART" id="SM00487">
    <property type="entry name" value="DEXDc"/>
    <property type="match status" value="1"/>
</dbReference>
<dbReference type="InterPro" id="IPR014001">
    <property type="entry name" value="Helicase_ATP-bd"/>
</dbReference>
<keyword evidence="6 15" id="KW-0347">Helicase</keyword>
<dbReference type="PANTHER" id="PTHR11472">
    <property type="entry name" value="DNA REPAIR DEAD HELICASE RAD3/XP-D SUBFAMILY MEMBER"/>
    <property type="match status" value="1"/>
</dbReference>
<feature type="domain" description="Helicase ATP-binding" evidence="14">
    <location>
        <begin position="180"/>
        <end position="423"/>
    </location>
</feature>
<gene>
    <name evidence="15" type="ORF">SAMN04487885_1369</name>
</gene>
<dbReference type="Gene3D" id="3.90.320.10">
    <property type="match status" value="1"/>
</dbReference>
<dbReference type="AlphaFoldDB" id="A0A1I2QC88"/>
<dbReference type="InterPro" id="IPR011604">
    <property type="entry name" value="PDDEXK-like_dom_sf"/>
</dbReference>
<dbReference type="SUPFAM" id="SSF52540">
    <property type="entry name" value="P-loop containing nucleoside triphosphate hydrolases"/>
    <property type="match status" value="2"/>
</dbReference>
<name>A0A1I2QC88_9CLOT</name>
<dbReference type="Proteomes" id="UP000182135">
    <property type="component" value="Unassembled WGS sequence"/>
</dbReference>
<proteinExistence type="inferred from homology"/>
<evidence type="ECO:0000256" key="6">
    <source>
        <dbReference type="ARBA" id="ARBA00022806"/>
    </source>
</evidence>
<dbReference type="Pfam" id="PF13307">
    <property type="entry name" value="Helicase_C_2"/>
    <property type="match status" value="1"/>
</dbReference>
<keyword evidence="16" id="KW-1185">Reference proteome</keyword>
<evidence type="ECO:0000256" key="7">
    <source>
        <dbReference type="ARBA" id="ARBA00022840"/>
    </source>
</evidence>
<keyword evidence="2" id="KW-0479">Metal-binding</keyword>
<keyword evidence="12" id="KW-0413">Isomerase</keyword>
<dbReference type="InterPro" id="IPR014013">
    <property type="entry name" value="Helic_SF1/SF2_ATP-bd_DinG/Rad3"/>
</dbReference>
<dbReference type="GO" id="GO:0003678">
    <property type="term" value="F:DNA helicase activity"/>
    <property type="evidence" value="ECO:0007669"/>
    <property type="project" value="InterPro"/>
</dbReference>
<dbReference type="PROSITE" id="PS51193">
    <property type="entry name" value="HELICASE_ATP_BIND_2"/>
    <property type="match status" value="1"/>
</dbReference>
<keyword evidence="10" id="KW-0238">DNA-binding</keyword>
<keyword evidence="1" id="KW-0004">4Fe-4S</keyword>
<accession>A0A1I2QC88</accession>
<keyword evidence="3" id="KW-0547">Nucleotide-binding</keyword>
<sequence>MKIINISVRELVEYVLRSGSIDSTFRGTSSMQEGIKAHKKIQDSQGENYTKEVTLKEEVKYRDFVFKIEGRCDGLIQELQGITIDEIKSTARNLGDIEVDYNPLHWAQGQIYGYIYGIQNNLLSINIQLTYVNIEDYEEKRFLKTFSIKELQKFLEGLLDKYLELAELKADIEEKRDISIKSLEFPFKNYRKGQREMAVKVYRTIIDEKRLFVKAPTGIGKTISTIFPAVKSMGEGLAEKIIYLTAKTITRTVAEDTFKMMKEKGLYMKVLTLTAKEKICFNEEVNCTKEGCRFANGYYDRLNMGIVDILKNEDMISREIIERYSRKYDLCPFEFSLDVSIFVDAIICDYNYVFDPRVSLKRYGDEDYKNYIVLIDEAHNLVDRAREMFSSTIEKRKVMDIKKLFKDKDKKLYKTASEINKILIDIRNDDEREYSTYTEKPKDLIMKLVSFTTSAERWLAENPKKHGYNELLDLYFEFNSFIRISKLYDDRFTTFVERSRNDVKIKLFCLDPSKLLNDITKENKATIFFSGTLSPLTYFIDVLGGEESDYKIILKSPYDRENLSLYIYPLSTRYRHRKMTYKDISRMISNTIREHPGNYLIFFPSYSYMNYVYENFLYYNENLKTIIQEKDMSEEDREDFLNNFSKDTEKNVVGFGVMGGIFSEGIDLKGDRLKGAIIVGVGLPQICPERDIIKEYYNEEGKDGYDYSYVYPGMNKVMQAAGRVIRTEDDKGTVVLIDDRFLSQKYLDMMPYEWRHFKVIR</sequence>
<evidence type="ECO:0000256" key="8">
    <source>
        <dbReference type="ARBA" id="ARBA00023004"/>
    </source>
</evidence>
<dbReference type="GO" id="GO:0051539">
    <property type="term" value="F:4 iron, 4 sulfur cluster binding"/>
    <property type="evidence" value="ECO:0007669"/>
    <property type="project" value="UniProtKB-KW"/>
</dbReference>
<dbReference type="EMBL" id="FOOE01000036">
    <property type="protein sequence ID" value="SFG23241.1"/>
    <property type="molecule type" value="Genomic_DNA"/>
</dbReference>
<dbReference type="InterPro" id="IPR027417">
    <property type="entry name" value="P-loop_NTPase"/>
</dbReference>
<evidence type="ECO:0000313" key="15">
    <source>
        <dbReference type="EMBL" id="SFG23241.1"/>
    </source>
</evidence>
<dbReference type="InterPro" id="IPR006555">
    <property type="entry name" value="ATP-dep_Helicase_C"/>
</dbReference>
<dbReference type="Gene3D" id="3.40.50.300">
    <property type="entry name" value="P-loop containing nucleotide triphosphate hydrolases"/>
    <property type="match status" value="2"/>
</dbReference>
<protein>
    <submittedName>
        <fullName evidence="15">Rad3-related DNA helicase</fullName>
    </submittedName>
</protein>
<dbReference type="GeneID" id="90543284"/>
<reference evidence="15 16" key="1">
    <citation type="submission" date="2016-10" db="EMBL/GenBank/DDBJ databases">
        <authorList>
            <person name="de Groot N.N."/>
        </authorList>
    </citation>
    <scope>NUCLEOTIDE SEQUENCE [LARGE SCALE GENOMIC DNA]</scope>
    <source>
        <strain evidence="15 16">NLAE-zl-G419</strain>
    </source>
</reference>
<evidence type="ECO:0000256" key="3">
    <source>
        <dbReference type="ARBA" id="ARBA00022741"/>
    </source>
</evidence>
<evidence type="ECO:0000256" key="10">
    <source>
        <dbReference type="ARBA" id="ARBA00023125"/>
    </source>
</evidence>
<dbReference type="OrthoDB" id="9765586at2"/>
<dbReference type="eggNOG" id="COG1199">
    <property type="taxonomic scope" value="Bacteria"/>
</dbReference>
<keyword evidence="5" id="KW-0378">Hydrolase</keyword>
<dbReference type="GO" id="GO:0016818">
    <property type="term" value="F:hydrolase activity, acting on acid anhydrides, in phosphorus-containing anhydrides"/>
    <property type="evidence" value="ECO:0007669"/>
    <property type="project" value="InterPro"/>
</dbReference>
<organism evidence="15 16">
    <name type="scientific">Clostridium cadaveris</name>
    <dbReference type="NCBI Taxonomy" id="1529"/>
    <lineage>
        <taxon>Bacteria</taxon>
        <taxon>Bacillati</taxon>
        <taxon>Bacillota</taxon>
        <taxon>Clostridia</taxon>
        <taxon>Eubacteriales</taxon>
        <taxon>Clostridiaceae</taxon>
        <taxon>Clostridium</taxon>
    </lineage>
</organism>
<evidence type="ECO:0000256" key="2">
    <source>
        <dbReference type="ARBA" id="ARBA00022723"/>
    </source>
</evidence>
<dbReference type="GO" id="GO:0005524">
    <property type="term" value="F:ATP binding"/>
    <property type="evidence" value="ECO:0007669"/>
    <property type="project" value="UniProtKB-KW"/>
</dbReference>
<keyword evidence="9" id="KW-0411">Iron-sulfur</keyword>
<dbReference type="GO" id="GO:0006281">
    <property type="term" value="P:DNA repair"/>
    <property type="evidence" value="ECO:0007669"/>
    <property type="project" value="UniProtKB-KW"/>
</dbReference>
<dbReference type="GO" id="GO:0003677">
    <property type="term" value="F:DNA binding"/>
    <property type="evidence" value="ECO:0007669"/>
    <property type="project" value="UniProtKB-KW"/>
</dbReference>